<accession>A0A1R4I4U5</accession>
<evidence type="ECO:0000313" key="2">
    <source>
        <dbReference type="EMBL" id="SJN14835.1"/>
    </source>
</evidence>
<keyword evidence="1" id="KW-0812">Transmembrane</keyword>
<dbReference type="Pfam" id="PF07963">
    <property type="entry name" value="N_methyl"/>
    <property type="match status" value="1"/>
</dbReference>
<dbReference type="InterPro" id="IPR012902">
    <property type="entry name" value="N_methyl_site"/>
</dbReference>
<sequence length="158" mass="17384">MLNKRQGGFTLVEMMVAMVIGAIIILGAGQLLLTTVTTFQRVEAISREQEALVFAVQSLTRDIRKGEAGQYEINDSLVDATTCALRHNSQPLIEGLYKGNHACDALSLFEKDAGGIAGLYRITLQFAGERQTPFVWHVMQRDHVITRRTPLPATEGSP</sequence>
<comment type="caution">
    <text evidence="2">The sequence shown here is derived from an EMBL/GenBank/DDBJ whole genome shotgun (WGS) entry which is preliminary data.</text>
</comment>
<name>A0A1R4I4U5_9GAMM</name>
<dbReference type="AlphaFoldDB" id="A0A1R4I4U5"/>
<dbReference type="RefSeq" id="WP_176372241.1">
    <property type="nucleotide sequence ID" value="NZ_FUKM01000057.1"/>
</dbReference>
<evidence type="ECO:0008006" key="4">
    <source>
        <dbReference type="Google" id="ProtNLM"/>
    </source>
</evidence>
<dbReference type="EMBL" id="FUKM01000057">
    <property type="protein sequence ID" value="SJN14835.1"/>
    <property type="molecule type" value="Genomic_DNA"/>
</dbReference>
<dbReference type="PROSITE" id="PS00409">
    <property type="entry name" value="PROKAR_NTER_METHYL"/>
    <property type="match status" value="1"/>
</dbReference>
<gene>
    <name evidence="2" type="ORF">CZ787_17130</name>
</gene>
<dbReference type="InterPro" id="IPR045584">
    <property type="entry name" value="Pilin-like"/>
</dbReference>
<dbReference type="NCBIfam" id="TIGR02532">
    <property type="entry name" value="IV_pilin_GFxxxE"/>
    <property type="match status" value="1"/>
</dbReference>
<organism evidence="2 3">
    <name type="scientific">Halomonas citrativorans</name>
    <dbReference type="NCBI Taxonomy" id="2742612"/>
    <lineage>
        <taxon>Bacteria</taxon>
        <taxon>Pseudomonadati</taxon>
        <taxon>Pseudomonadota</taxon>
        <taxon>Gammaproteobacteria</taxon>
        <taxon>Oceanospirillales</taxon>
        <taxon>Halomonadaceae</taxon>
        <taxon>Halomonas</taxon>
    </lineage>
</organism>
<dbReference type="Proteomes" id="UP000196331">
    <property type="component" value="Unassembled WGS sequence"/>
</dbReference>
<reference evidence="2 3" key="1">
    <citation type="submission" date="2017-02" db="EMBL/GenBank/DDBJ databases">
        <authorList>
            <person name="Dridi B."/>
        </authorList>
    </citation>
    <scope>NUCLEOTIDE SEQUENCE [LARGE SCALE GENOMIC DNA]</scope>
    <source>
        <strain evidence="2 3">JB380</strain>
    </source>
</reference>
<evidence type="ECO:0000313" key="3">
    <source>
        <dbReference type="Proteomes" id="UP000196331"/>
    </source>
</evidence>
<feature type="transmembrane region" description="Helical" evidence="1">
    <location>
        <begin position="12"/>
        <end position="33"/>
    </location>
</feature>
<keyword evidence="1" id="KW-0472">Membrane</keyword>
<proteinExistence type="predicted"/>
<protein>
    <recommendedName>
        <fullName evidence="4">Type IV fimbrial biogenesis protein PilV</fullName>
    </recommendedName>
</protein>
<dbReference type="SUPFAM" id="SSF54523">
    <property type="entry name" value="Pili subunits"/>
    <property type="match status" value="1"/>
</dbReference>
<keyword evidence="1" id="KW-1133">Transmembrane helix</keyword>
<evidence type="ECO:0000256" key="1">
    <source>
        <dbReference type="SAM" id="Phobius"/>
    </source>
</evidence>